<keyword evidence="1" id="KW-0472">Membrane</keyword>
<dbReference type="Gene3D" id="3.10.450.50">
    <property type="match status" value="3"/>
</dbReference>
<dbReference type="Proteomes" id="UP000601435">
    <property type="component" value="Unassembled WGS sequence"/>
</dbReference>
<keyword evidence="1" id="KW-0812">Transmembrane</keyword>
<gene>
    <name evidence="2" type="primary">JNK</name>
    <name evidence="2" type="ORF">SNEC2469_LOCUS27572</name>
</gene>
<keyword evidence="3" id="KW-1185">Reference proteome</keyword>
<proteinExistence type="predicted"/>
<feature type="non-terminal residue" evidence="2">
    <location>
        <position position="1"/>
    </location>
</feature>
<keyword evidence="1" id="KW-1133">Transmembrane helix</keyword>
<comment type="caution">
    <text evidence="2">The sequence shown here is derived from an EMBL/GenBank/DDBJ whole genome shotgun (WGS) entry which is preliminary data.</text>
</comment>
<organism evidence="2 3">
    <name type="scientific">Symbiodinium necroappetens</name>
    <dbReference type="NCBI Taxonomy" id="1628268"/>
    <lineage>
        <taxon>Eukaryota</taxon>
        <taxon>Sar</taxon>
        <taxon>Alveolata</taxon>
        <taxon>Dinophyceae</taxon>
        <taxon>Suessiales</taxon>
        <taxon>Symbiodiniaceae</taxon>
        <taxon>Symbiodinium</taxon>
    </lineage>
</organism>
<sequence length="607" mass="63948">AAAAELYGYGHSDVLFKPTLASVNQFRPTANGALSYFVGNANVANGYAEDGGFAINGGKGWSAVVFENHQIEINGNVAAAMGNYYFTSADDGKVSKVEYSFGYKRSEDGKLRIFLHHSSKPYEMPISRAEVLAVQDAWANAVVNISNTYLAGGDFVAVAGAAAAELYGYGYSNVLFKPTLASVNQFRPTANGALSYFVGNANVANGYAEDGGFAINGGKGWSAAVFENHQIEINGNVAAAMGNYYFTSADDGNVSKVEYSFNYKRTEDGNRATMDTANDVSNTAMDKASKDISKDLLALQKTNQRLMGGMMCMGLLALVTCGVSIAVAVLVQDCTDSQETSANMAISANDVLLVQDAWADAVLSISNTYLAGGAFVAVAGAAAAELYGYGHSDVLFKPTLASVNQFRPTANGALSYFVGNANVANGYAEDGGFAINGGKGWSAVVFENHQIEIVLAVQDAWANAVVNISSTYLAGGDFVAVAGAAAAELYGYGYSNVLFKPTLASVNQFRPNATGALSYFVGNANVANGYAEDGGFAINGGKGWSAAVFENHQIEINGNVAAAMGNYYFTSADDGNVSKVEYSFNYKRTEDGKLRIFLHHSSKPYSP</sequence>
<name>A0A813AFW3_9DINO</name>
<feature type="transmembrane region" description="Helical" evidence="1">
    <location>
        <begin position="306"/>
        <end position="331"/>
    </location>
</feature>
<evidence type="ECO:0000313" key="2">
    <source>
        <dbReference type="EMBL" id="CAE7864773.1"/>
    </source>
</evidence>
<dbReference type="EMBL" id="CAJNJA010058287">
    <property type="protein sequence ID" value="CAE7864773.1"/>
    <property type="molecule type" value="Genomic_DNA"/>
</dbReference>
<dbReference type="OrthoDB" id="10377694at2759"/>
<accession>A0A813AFW3</accession>
<dbReference type="SUPFAM" id="SSF54427">
    <property type="entry name" value="NTF2-like"/>
    <property type="match status" value="2"/>
</dbReference>
<dbReference type="InterPro" id="IPR032710">
    <property type="entry name" value="NTF2-like_dom_sf"/>
</dbReference>
<evidence type="ECO:0000256" key="1">
    <source>
        <dbReference type="SAM" id="Phobius"/>
    </source>
</evidence>
<evidence type="ECO:0000313" key="3">
    <source>
        <dbReference type="Proteomes" id="UP000601435"/>
    </source>
</evidence>
<protein>
    <submittedName>
        <fullName evidence="2">JNK protein</fullName>
    </submittedName>
</protein>
<reference evidence="2" key="1">
    <citation type="submission" date="2021-02" db="EMBL/GenBank/DDBJ databases">
        <authorList>
            <person name="Dougan E. K."/>
            <person name="Rhodes N."/>
            <person name="Thang M."/>
            <person name="Chan C."/>
        </authorList>
    </citation>
    <scope>NUCLEOTIDE SEQUENCE</scope>
</reference>
<dbReference type="AlphaFoldDB" id="A0A813AFW3"/>